<gene>
    <name evidence="4" type="ORF">RIMI_LOCUS7899292</name>
</gene>
<keyword evidence="2" id="KW-0040">ANK repeat</keyword>
<feature type="transmembrane region" description="Helical" evidence="3">
    <location>
        <begin position="96"/>
        <end position="117"/>
    </location>
</feature>
<keyword evidence="3" id="KW-0472">Membrane</keyword>
<dbReference type="EMBL" id="CAUEEQ010015286">
    <property type="protein sequence ID" value="CAJ0938976.1"/>
    <property type="molecule type" value="Genomic_DNA"/>
</dbReference>
<accession>A0ABN9LD38</accession>
<protein>
    <recommendedName>
        <fullName evidence="6">Copper transporter</fullName>
    </recommendedName>
</protein>
<feature type="transmembrane region" description="Helical" evidence="3">
    <location>
        <begin position="162"/>
        <end position="181"/>
    </location>
</feature>
<evidence type="ECO:0000256" key="1">
    <source>
        <dbReference type="ARBA" id="ARBA00022737"/>
    </source>
</evidence>
<evidence type="ECO:0000256" key="3">
    <source>
        <dbReference type="SAM" id="Phobius"/>
    </source>
</evidence>
<evidence type="ECO:0000313" key="4">
    <source>
        <dbReference type="EMBL" id="CAJ0938976.1"/>
    </source>
</evidence>
<keyword evidence="3" id="KW-1133">Transmembrane helix</keyword>
<name>A0ABN9LD38_9NEOB</name>
<keyword evidence="1" id="KW-0677">Repeat</keyword>
<dbReference type="PANTHER" id="PTHR10582:SF4">
    <property type="entry name" value="TRANSIENT RECEPTOR POTENTIAL CATION CHANNEL SUBFAMILY V MEMBER 4"/>
    <property type="match status" value="1"/>
</dbReference>
<comment type="caution">
    <text evidence="4">The sequence shown here is derived from an EMBL/GenBank/DDBJ whole genome shotgun (WGS) entry which is preliminary data.</text>
</comment>
<keyword evidence="5" id="KW-1185">Reference proteome</keyword>
<evidence type="ECO:0000256" key="2">
    <source>
        <dbReference type="ARBA" id="ARBA00023043"/>
    </source>
</evidence>
<dbReference type="Proteomes" id="UP001176940">
    <property type="component" value="Unassembled WGS sequence"/>
</dbReference>
<reference evidence="4" key="1">
    <citation type="submission" date="2023-07" db="EMBL/GenBank/DDBJ databases">
        <authorList>
            <person name="Stuckert A."/>
        </authorList>
    </citation>
    <scope>NUCLEOTIDE SEQUENCE</scope>
</reference>
<organism evidence="4 5">
    <name type="scientific">Ranitomeya imitator</name>
    <name type="common">mimic poison frog</name>
    <dbReference type="NCBI Taxonomy" id="111125"/>
    <lineage>
        <taxon>Eukaryota</taxon>
        <taxon>Metazoa</taxon>
        <taxon>Chordata</taxon>
        <taxon>Craniata</taxon>
        <taxon>Vertebrata</taxon>
        <taxon>Euteleostomi</taxon>
        <taxon>Amphibia</taxon>
        <taxon>Batrachia</taxon>
        <taxon>Anura</taxon>
        <taxon>Neobatrachia</taxon>
        <taxon>Hyloidea</taxon>
        <taxon>Dendrobatidae</taxon>
        <taxon>Dendrobatinae</taxon>
        <taxon>Ranitomeya</taxon>
    </lineage>
</organism>
<proteinExistence type="predicted"/>
<keyword evidence="3" id="KW-0812">Transmembrane</keyword>
<feature type="transmembrane region" description="Helical" evidence="3">
    <location>
        <begin position="138"/>
        <end position="156"/>
    </location>
</feature>
<dbReference type="PANTHER" id="PTHR10582">
    <property type="entry name" value="TRANSIENT RECEPTOR POTENTIAL ION CHANNEL PROTEIN"/>
    <property type="match status" value="1"/>
</dbReference>
<sequence>MMLPLPSFTVVDFITPSCLPIADCLPSLAQGYNFVSGVLRQLFGLHHCGVWSIDAGSDQPDDYWTCEHSPGLRVPSHSGILIATTPPYPYKTTVDYLRLSGEIITLLTGIFFFLSNVKDLFMKKCPGVNSLFVDGSFQLLYFIYSVLIIVTAALYLAGIEAYLAVMVFALVLGWMNALYFTRGLKLTGTYSIMLQKVG</sequence>
<evidence type="ECO:0008006" key="6">
    <source>
        <dbReference type="Google" id="ProtNLM"/>
    </source>
</evidence>
<evidence type="ECO:0000313" key="5">
    <source>
        <dbReference type="Proteomes" id="UP001176940"/>
    </source>
</evidence>
<dbReference type="InterPro" id="IPR024862">
    <property type="entry name" value="TRPV"/>
</dbReference>